<dbReference type="OrthoDB" id="9801717at2"/>
<dbReference type="Gene3D" id="1.10.150.130">
    <property type="match status" value="2"/>
</dbReference>
<feature type="domain" description="Tyr recombinase" evidence="7">
    <location>
        <begin position="240"/>
        <end position="452"/>
    </location>
</feature>
<dbReference type="InterPro" id="IPR050090">
    <property type="entry name" value="Tyrosine_recombinase_XerCD"/>
</dbReference>
<reference evidence="9 10" key="2">
    <citation type="journal article" date="2012" name="BMC Genomics">
        <title>Comparative genomic analysis of Geobacter sulfurreducens KN400, a strain with enhanced capacity for extracellular electron transfer and electricity production.</title>
        <authorList>
            <person name="Butler J.E."/>
            <person name="Young N.D."/>
            <person name="Aklujkar M."/>
            <person name="Lovley D.R."/>
        </authorList>
    </citation>
    <scope>NUCLEOTIDE SEQUENCE [LARGE SCALE GENOMIC DNA]</scope>
    <source>
        <strain evidence="10">ATCC 51573 / DSM 12127 / PCA</strain>
    </source>
</reference>
<dbReference type="InterPro" id="IPR011010">
    <property type="entry name" value="DNA_brk_join_enz"/>
</dbReference>
<evidence type="ECO:0000256" key="6">
    <source>
        <dbReference type="SAM" id="MobiDB-lite"/>
    </source>
</evidence>
<dbReference type="PANTHER" id="PTHR30349">
    <property type="entry name" value="PHAGE INTEGRASE-RELATED"/>
    <property type="match status" value="1"/>
</dbReference>
<feature type="domain" description="Core-binding (CB)" evidence="8">
    <location>
        <begin position="139"/>
        <end position="222"/>
    </location>
</feature>
<dbReference type="InParanoid" id="Q74AC3"/>
<evidence type="ECO:0000256" key="1">
    <source>
        <dbReference type="ARBA" id="ARBA00008857"/>
    </source>
</evidence>
<keyword evidence="3 5" id="KW-0238">DNA-binding</keyword>
<dbReference type="GO" id="GO:0009009">
    <property type="term" value="F:site-specific recombinase activity"/>
    <property type="evidence" value="ECO:0000318"/>
    <property type="project" value="GO_Central"/>
</dbReference>
<name>Q74AC3_GEOSL</name>
<reference evidence="9 10" key="1">
    <citation type="journal article" date="2003" name="Science">
        <title>Genome of Geobacter sulfurreducens: metal reduction in subsurface environments.</title>
        <authorList>
            <person name="Methe B.A."/>
            <person name="Nelson K.E."/>
            <person name="Eisen J.A."/>
            <person name="Paulsen I.T."/>
            <person name="Nelson W."/>
            <person name="Heidelberg J.F."/>
            <person name="Wu D."/>
            <person name="Wu M."/>
            <person name="Ward N."/>
            <person name="Beanan M.J."/>
            <person name="Dodson R.J."/>
            <person name="Madupu R."/>
            <person name="Brinkac L.M."/>
            <person name="Daugherty S.C."/>
            <person name="DeBoy R.T."/>
            <person name="Durkin A.S."/>
            <person name="Gwinn M."/>
            <person name="Kolonay J.F."/>
            <person name="Sullivan S.A."/>
            <person name="Haft D.H."/>
            <person name="Selengut J."/>
            <person name="Davidsen T.M."/>
            <person name="Zafar N."/>
            <person name="White O."/>
            <person name="Tran B."/>
            <person name="Romero C."/>
            <person name="Forberger H.A."/>
            <person name="Weidman J."/>
            <person name="Khouri H."/>
            <person name="Feldblyum T.V."/>
            <person name="Utterback T.R."/>
            <person name="Van Aken S.E."/>
            <person name="Lovley D.R."/>
            <person name="Fraser C.M."/>
        </authorList>
    </citation>
    <scope>NUCLEOTIDE SEQUENCE [LARGE SCALE GENOMIC DNA]</scope>
    <source>
        <strain evidence="10">ATCC 51573 / DSM 12127 / PCA</strain>
    </source>
</reference>
<dbReference type="RefSeq" id="WP_010943105.1">
    <property type="nucleotide sequence ID" value="NC_002939.5"/>
</dbReference>
<dbReference type="Gene3D" id="1.10.443.10">
    <property type="entry name" value="Intergrase catalytic core"/>
    <property type="match status" value="1"/>
</dbReference>
<dbReference type="GO" id="GO:0003677">
    <property type="term" value="F:DNA binding"/>
    <property type="evidence" value="ECO:0007669"/>
    <property type="project" value="UniProtKB-UniRule"/>
</dbReference>
<keyword evidence="4" id="KW-0233">DNA recombination</keyword>
<dbReference type="PANTHER" id="PTHR30349:SF64">
    <property type="entry name" value="PROPHAGE INTEGRASE INTD-RELATED"/>
    <property type="match status" value="1"/>
</dbReference>
<evidence type="ECO:0000256" key="5">
    <source>
        <dbReference type="PROSITE-ProRule" id="PRU01248"/>
    </source>
</evidence>
<evidence type="ECO:0000256" key="2">
    <source>
        <dbReference type="ARBA" id="ARBA00022908"/>
    </source>
</evidence>
<dbReference type="InterPro" id="IPR010998">
    <property type="entry name" value="Integrase_recombinase_N"/>
</dbReference>
<feature type="region of interest" description="Disordered" evidence="6">
    <location>
        <begin position="92"/>
        <end position="126"/>
    </location>
</feature>
<dbReference type="AlphaFoldDB" id="Q74AC3"/>
<dbReference type="InterPro" id="IPR011946">
    <property type="entry name" value="Integrase_integron-type"/>
</dbReference>
<protein>
    <submittedName>
        <fullName evidence="9">Integrase domain protein</fullName>
    </submittedName>
</protein>
<dbReference type="GO" id="GO:0007059">
    <property type="term" value="P:chromosome segregation"/>
    <property type="evidence" value="ECO:0000318"/>
    <property type="project" value="GO_Central"/>
</dbReference>
<gene>
    <name evidence="9" type="ordered locus">GSU2467</name>
</gene>
<evidence type="ECO:0000259" key="8">
    <source>
        <dbReference type="PROSITE" id="PS51900"/>
    </source>
</evidence>
<dbReference type="Pfam" id="PF00589">
    <property type="entry name" value="Phage_integrase"/>
    <property type="match status" value="1"/>
</dbReference>
<proteinExistence type="inferred from homology"/>
<sequence>MILLPHHLFRQYRSFYNNCGIAVADFADYLKWLRYFLDFCEKYHVTGSEPERIDLFLNKLQQKGQSEQKRQQASQAVSLYFVMLKGGASDTLPVSSAPSAQPMAQQSEGSADVPPDSPPVPPRHSFYNVAGYQEKSDSPEWDEVMAKLAAEIKVRHYSRKTLQTYAKWCRQFQRFLKNKPPVELTTADVKEYLTWLAVKCNVAASTQNQAFNSLLFLFRHALKRDFGELRDVPRAKKSLYVPVVLSRAEIDAILAHLYHPHGLIVKLLFGCGLRLFECLQLRVRDFNFDAGILTVHGKGKKDRTLPLPESILNDLQRQMRRVKELHEKDLEQGYDGVFLDDAMEKKYPKAPKELIHQWFFPQKDLTPVEANGQLRRAHVHESLLQKALYLAVRKAKIPKRVTAHTFRHSYATHLLQANYDIRTIQTKLGHASLKTTMIYTHCVPVRTVKEARSPLDF</sequence>
<comment type="similarity">
    <text evidence="1">Belongs to the 'phage' integrase family.</text>
</comment>
<dbReference type="PATRIC" id="fig|243231.5.peg.2494"/>
<dbReference type="EnsemblBacteria" id="AAR35840">
    <property type="protein sequence ID" value="AAR35840"/>
    <property type="gene ID" value="GSU2467"/>
</dbReference>
<feature type="compositionally biased region" description="Polar residues" evidence="6">
    <location>
        <begin position="92"/>
        <end position="109"/>
    </location>
</feature>
<evidence type="ECO:0000256" key="3">
    <source>
        <dbReference type="ARBA" id="ARBA00023125"/>
    </source>
</evidence>
<dbReference type="InterPro" id="IPR044068">
    <property type="entry name" value="CB"/>
</dbReference>
<dbReference type="Proteomes" id="UP000000577">
    <property type="component" value="Chromosome"/>
</dbReference>
<dbReference type="EMBL" id="AE017180">
    <property type="protein sequence ID" value="AAR35840.1"/>
    <property type="molecule type" value="Genomic_DNA"/>
</dbReference>
<dbReference type="InterPro" id="IPR002104">
    <property type="entry name" value="Integrase_catalytic"/>
</dbReference>
<dbReference type="PROSITE" id="PS51898">
    <property type="entry name" value="TYR_RECOMBINASE"/>
    <property type="match status" value="1"/>
</dbReference>
<dbReference type="InterPro" id="IPR004107">
    <property type="entry name" value="Integrase_SAM-like_N"/>
</dbReference>
<dbReference type="PROSITE" id="PS51900">
    <property type="entry name" value="CB"/>
    <property type="match status" value="1"/>
</dbReference>
<evidence type="ECO:0000313" key="9">
    <source>
        <dbReference type="EMBL" id="AAR35840.1"/>
    </source>
</evidence>
<dbReference type="GO" id="GO:0006310">
    <property type="term" value="P:DNA recombination"/>
    <property type="evidence" value="ECO:0000318"/>
    <property type="project" value="GO_Central"/>
</dbReference>
<dbReference type="KEGG" id="gsu:GSU2467"/>
<keyword evidence="10" id="KW-1185">Reference proteome</keyword>
<dbReference type="STRING" id="243231.GSU2467"/>
<dbReference type="NCBIfam" id="TIGR02249">
    <property type="entry name" value="integrase_gron"/>
    <property type="match status" value="1"/>
</dbReference>
<dbReference type="SUPFAM" id="SSF56349">
    <property type="entry name" value="DNA breaking-rejoining enzymes"/>
    <property type="match status" value="1"/>
</dbReference>
<evidence type="ECO:0000256" key="4">
    <source>
        <dbReference type="ARBA" id="ARBA00023172"/>
    </source>
</evidence>
<keyword evidence="2" id="KW-0229">DNA integration</keyword>
<dbReference type="SMR" id="Q74AC3"/>
<dbReference type="eggNOG" id="COG4974">
    <property type="taxonomic scope" value="Bacteria"/>
</dbReference>
<dbReference type="HOGENOM" id="CLU_027562_37_0_7"/>
<evidence type="ECO:0000313" key="10">
    <source>
        <dbReference type="Proteomes" id="UP000000577"/>
    </source>
</evidence>
<evidence type="ECO:0000259" key="7">
    <source>
        <dbReference type="PROSITE" id="PS51898"/>
    </source>
</evidence>
<accession>Q74AC3</accession>
<dbReference type="Pfam" id="PF13495">
    <property type="entry name" value="Phage_int_SAM_4"/>
    <property type="match status" value="1"/>
</dbReference>
<dbReference type="InterPro" id="IPR013762">
    <property type="entry name" value="Integrase-like_cat_sf"/>
</dbReference>
<organism evidence="9 10">
    <name type="scientific">Geobacter sulfurreducens (strain ATCC 51573 / DSM 12127 / PCA)</name>
    <dbReference type="NCBI Taxonomy" id="243231"/>
    <lineage>
        <taxon>Bacteria</taxon>
        <taxon>Pseudomonadati</taxon>
        <taxon>Thermodesulfobacteriota</taxon>
        <taxon>Desulfuromonadia</taxon>
        <taxon>Geobacterales</taxon>
        <taxon>Geobacteraceae</taxon>
        <taxon>Geobacter</taxon>
    </lineage>
</organism>